<keyword evidence="13 19" id="KW-0472">Membrane</keyword>
<dbReference type="OrthoDB" id="11748at2157"/>
<comment type="function">
    <text evidence="14 19">Joins adenosylcobinamide-GDP and alpha-ribazole to generate adenosylcobalamin (Ado-cobalamin). Also synthesizes adenosylcobalamin 5'-phosphate from adenosylcobinamide-GDP and alpha-ribazole 5'-phosphate.</text>
</comment>
<feature type="transmembrane region" description="Helical" evidence="19">
    <location>
        <begin position="30"/>
        <end position="52"/>
    </location>
</feature>
<evidence type="ECO:0000256" key="16">
    <source>
        <dbReference type="ARBA" id="ARBA00032853"/>
    </source>
</evidence>
<name>C9RGY0_METVM</name>
<comment type="pathway">
    <text evidence="3 19">Cofactor biosynthesis; adenosylcobalamin biosynthesis; adenosylcobalamin from cob(II)yrinate a,c-diamide: step 7/7.</text>
</comment>
<dbReference type="STRING" id="579137.Metvu_0974"/>
<dbReference type="AlphaFoldDB" id="C9RGY0"/>
<evidence type="ECO:0000256" key="19">
    <source>
        <dbReference type="HAMAP-Rule" id="MF_00719"/>
    </source>
</evidence>
<keyword evidence="10 19" id="KW-0812">Transmembrane</keyword>
<evidence type="ECO:0000256" key="2">
    <source>
        <dbReference type="ARBA" id="ARBA00004651"/>
    </source>
</evidence>
<dbReference type="RefSeq" id="WP_015733052.1">
    <property type="nucleotide sequence ID" value="NC_013407.1"/>
</dbReference>
<dbReference type="eggNOG" id="arCOG04338">
    <property type="taxonomic scope" value="Archaea"/>
</dbReference>
<evidence type="ECO:0000256" key="6">
    <source>
        <dbReference type="ARBA" id="ARBA00015850"/>
    </source>
</evidence>
<evidence type="ECO:0000256" key="10">
    <source>
        <dbReference type="ARBA" id="ARBA00022692"/>
    </source>
</evidence>
<protein>
    <recommendedName>
        <fullName evidence="6 19">Adenosylcobinamide-GDP ribazoletransferase</fullName>
        <ecNumber evidence="5 19">2.7.8.26</ecNumber>
    </recommendedName>
    <alternativeName>
        <fullName evidence="16 19">Cobalamin synthase</fullName>
    </alternativeName>
    <alternativeName>
        <fullName evidence="15 19">Cobalamin-5'-phosphate synthase</fullName>
    </alternativeName>
</protein>
<evidence type="ECO:0000256" key="7">
    <source>
        <dbReference type="ARBA" id="ARBA00022475"/>
    </source>
</evidence>
<keyword evidence="21" id="KW-1185">Reference proteome</keyword>
<comment type="catalytic activity">
    <reaction evidence="17 19">
        <text>alpha-ribazole + adenosylcob(III)inamide-GDP = adenosylcob(III)alamin + GMP + H(+)</text>
        <dbReference type="Rhea" id="RHEA:16049"/>
        <dbReference type="ChEBI" id="CHEBI:10329"/>
        <dbReference type="ChEBI" id="CHEBI:15378"/>
        <dbReference type="ChEBI" id="CHEBI:18408"/>
        <dbReference type="ChEBI" id="CHEBI:58115"/>
        <dbReference type="ChEBI" id="CHEBI:60487"/>
        <dbReference type="EC" id="2.7.8.26"/>
    </reaction>
</comment>
<dbReference type="KEGG" id="mvu:Metvu_0974"/>
<evidence type="ECO:0000256" key="3">
    <source>
        <dbReference type="ARBA" id="ARBA00004663"/>
    </source>
</evidence>
<dbReference type="GO" id="GO:0008818">
    <property type="term" value="F:cobalamin 5'-phosphate synthase activity"/>
    <property type="evidence" value="ECO:0007669"/>
    <property type="project" value="UniProtKB-UniRule"/>
</dbReference>
<dbReference type="HOGENOM" id="CLU_057426_2_0_2"/>
<evidence type="ECO:0000256" key="12">
    <source>
        <dbReference type="ARBA" id="ARBA00022989"/>
    </source>
</evidence>
<dbReference type="NCBIfam" id="TIGR00317">
    <property type="entry name" value="cobS"/>
    <property type="match status" value="1"/>
</dbReference>
<evidence type="ECO:0000256" key="8">
    <source>
        <dbReference type="ARBA" id="ARBA00022573"/>
    </source>
</evidence>
<evidence type="ECO:0000256" key="5">
    <source>
        <dbReference type="ARBA" id="ARBA00013200"/>
    </source>
</evidence>
<dbReference type="HAMAP" id="MF_00719">
    <property type="entry name" value="CobS"/>
    <property type="match status" value="1"/>
</dbReference>
<comment type="cofactor">
    <cofactor evidence="1 19">
        <name>Mg(2+)</name>
        <dbReference type="ChEBI" id="CHEBI:18420"/>
    </cofactor>
</comment>
<evidence type="ECO:0000313" key="20">
    <source>
        <dbReference type="EMBL" id="ACX72832.1"/>
    </source>
</evidence>
<evidence type="ECO:0000256" key="1">
    <source>
        <dbReference type="ARBA" id="ARBA00001946"/>
    </source>
</evidence>
<comment type="subcellular location">
    <subcellularLocation>
        <location evidence="2 19">Cell membrane</location>
        <topology evidence="2 19">Multi-pass membrane protein</topology>
    </subcellularLocation>
</comment>
<dbReference type="GO" id="GO:0051073">
    <property type="term" value="F:adenosylcobinamide-GDP ribazoletransferase activity"/>
    <property type="evidence" value="ECO:0007669"/>
    <property type="project" value="UniProtKB-UniRule"/>
</dbReference>
<keyword evidence="8 19" id="KW-0169">Cobalamin biosynthesis</keyword>
<dbReference type="PANTHER" id="PTHR34148">
    <property type="entry name" value="ADENOSYLCOBINAMIDE-GDP RIBAZOLETRANSFERASE"/>
    <property type="match status" value="1"/>
</dbReference>
<keyword evidence="9 19" id="KW-0808">Transferase</keyword>
<keyword evidence="7 19" id="KW-1003">Cell membrane</keyword>
<feature type="transmembrane region" description="Helical" evidence="19">
    <location>
        <begin position="195"/>
        <end position="211"/>
    </location>
</feature>
<gene>
    <name evidence="19" type="primary">cobS</name>
    <name evidence="20" type="ordered locus">Metvu_0974</name>
</gene>
<dbReference type="PANTHER" id="PTHR34148:SF1">
    <property type="entry name" value="ADENOSYLCOBINAMIDE-GDP RIBAZOLETRANSFERASE"/>
    <property type="match status" value="1"/>
</dbReference>
<comment type="catalytic activity">
    <reaction evidence="18 19">
        <text>alpha-ribazole 5'-phosphate + adenosylcob(III)inamide-GDP = adenosylcob(III)alamin 5'-phosphate + GMP + H(+)</text>
        <dbReference type="Rhea" id="RHEA:23560"/>
        <dbReference type="ChEBI" id="CHEBI:15378"/>
        <dbReference type="ChEBI" id="CHEBI:57918"/>
        <dbReference type="ChEBI" id="CHEBI:58115"/>
        <dbReference type="ChEBI" id="CHEBI:60487"/>
        <dbReference type="ChEBI" id="CHEBI:60493"/>
        <dbReference type="EC" id="2.7.8.26"/>
    </reaction>
</comment>
<dbReference type="Pfam" id="PF02654">
    <property type="entry name" value="CobS"/>
    <property type="match status" value="1"/>
</dbReference>
<keyword evidence="12 19" id="KW-1133">Transmembrane helix</keyword>
<dbReference type="GO" id="GO:0009236">
    <property type="term" value="P:cobalamin biosynthetic process"/>
    <property type="evidence" value="ECO:0007669"/>
    <property type="project" value="UniProtKB-UniRule"/>
</dbReference>
<feature type="transmembrane region" description="Helical" evidence="19">
    <location>
        <begin position="173"/>
        <end position="189"/>
    </location>
</feature>
<proteinExistence type="inferred from homology"/>
<evidence type="ECO:0000313" key="21">
    <source>
        <dbReference type="Proteomes" id="UP000002063"/>
    </source>
</evidence>
<dbReference type="Proteomes" id="UP000002063">
    <property type="component" value="Chromosome"/>
</dbReference>
<accession>C9RGY0</accession>
<dbReference type="GeneID" id="8513311"/>
<dbReference type="UniPathway" id="UPA00148">
    <property type="reaction ID" value="UER00238"/>
</dbReference>
<keyword evidence="11 19" id="KW-0460">Magnesium</keyword>
<dbReference type="GO" id="GO:0005886">
    <property type="term" value="C:plasma membrane"/>
    <property type="evidence" value="ECO:0007669"/>
    <property type="project" value="UniProtKB-SubCell"/>
</dbReference>
<organism evidence="20 21">
    <name type="scientific">Methanocaldococcus vulcanius (strain ATCC 700851 / DSM 12094 / M7)</name>
    <name type="common">Methanococcus vulcanius</name>
    <dbReference type="NCBI Taxonomy" id="579137"/>
    <lineage>
        <taxon>Archaea</taxon>
        <taxon>Methanobacteriati</taxon>
        <taxon>Methanobacteriota</taxon>
        <taxon>Methanomada group</taxon>
        <taxon>Methanococci</taxon>
        <taxon>Methanococcales</taxon>
        <taxon>Methanocaldococcaceae</taxon>
        <taxon>Methanocaldococcus</taxon>
    </lineage>
</organism>
<evidence type="ECO:0000256" key="17">
    <source>
        <dbReference type="ARBA" id="ARBA00048623"/>
    </source>
</evidence>
<dbReference type="EC" id="2.7.8.26" evidence="5 19"/>
<evidence type="ECO:0000256" key="18">
    <source>
        <dbReference type="ARBA" id="ARBA00049504"/>
    </source>
</evidence>
<reference evidence="20" key="1">
    <citation type="submission" date="2009-10" db="EMBL/GenBank/DDBJ databases">
        <title>Complete sequence of chromosome of Methanocaldococcus vulcanius M7.</title>
        <authorList>
            <consortium name="US DOE Joint Genome Institute"/>
            <person name="Lucas S."/>
            <person name="Copeland A."/>
            <person name="Lapidus A."/>
            <person name="Glavina del Rio T."/>
            <person name="Dalin E."/>
            <person name="Tice H."/>
            <person name="Bruce D."/>
            <person name="Goodwin L."/>
            <person name="Pitluck S."/>
            <person name="Lcollab F.I."/>
            <person name="Brettin T."/>
            <person name="Detter J.C."/>
            <person name="Han C."/>
            <person name="Tapia R."/>
            <person name="Kuske C.R."/>
            <person name="Schmutz J."/>
            <person name="Larimer F."/>
            <person name="Land M."/>
            <person name="Hauser L."/>
            <person name="Kyrpides N."/>
            <person name="Ovchinikova G."/>
            <person name="Sieprawska-Lupa M."/>
            <person name="Whitman W.B."/>
            <person name="Woyke T."/>
        </authorList>
    </citation>
    <scope>NUCLEOTIDE SEQUENCE [LARGE SCALE GENOMIC DNA]</scope>
    <source>
        <strain evidence="20">M7</strain>
    </source>
</reference>
<evidence type="ECO:0000256" key="9">
    <source>
        <dbReference type="ARBA" id="ARBA00022679"/>
    </source>
</evidence>
<evidence type="ECO:0000256" key="4">
    <source>
        <dbReference type="ARBA" id="ARBA00010561"/>
    </source>
</evidence>
<sequence>MLKEFKALISFFTRIPLPISEFSFEDIANYFYLVVLVGYLFGIFGVALAFLFEILFPKLLVGILVLFFIEYLNGFHHIDGLIDFGDGWMAVGDKKKKLMAMRDRYIGCGGVVLAIFVNLISAFSLFYILNINLLYILVVEVSAKLGMLSCSTFGKPLIEGTGRYFVKKADEKFLTIGIILSLPLLLLFGGIDRKITIIAIIVAVISGFCMAKISKKHFGGVNGDVLGASNEITRAAVLLTIIACFKILGL</sequence>
<comment type="similarity">
    <text evidence="4 19">Belongs to the CobS family.</text>
</comment>
<evidence type="ECO:0000256" key="11">
    <source>
        <dbReference type="ARBA" id="ARBA00022842"/>
    </source>
</evidence>
<dbReference type="EMBL" id="CP001787">
    <property type="protein sequence ID" value="ACX72832.1"/>
    <property type="molecule type" value="Genomic_DNA"/>
</dbReference>
<evidence type="ECO:0000256" key="13">
    <source>
        <dbReference type="ARBA" id="ARBA00023136"/>
    </source>
</evidence>
<evidence type="ECO:0000256" key="14">
    <source>
        <dbReference type="ARBA" id="ARBA00025228"/>
    </source>
</evidence>
<feature type="transmembrane region" description="Helical" evidence="19">
    <location>
        <begin position="105"/>
        <end position="128"/>
    </location>
</feature>
<evidence type="ECO:0000256" key="15">
    <source>
        <dbReference type="ARBA" id="ARBA00032605"/>
    </source>
</evidence>
<dbReference type="InterPro" id="IPR003805">
    <property type="entry name" value="CobS"/>
</dbReference>